<feature type="transmembrane region" description="Helical" evidence="1">
    <location>
        <begin position="351"/>
        <end position="375"/>
    </location>
</feature>
<keyword evidence="1" id="KW-1133">Transmembrane helix</keyword>
<sequence>MKKTFPKVLVIDALLCTLFTCIVSGLLYVLVLNISILDPFSRAFEDFEFTDLYFSKNFYSKQADPEIIVVNVGQADRFAIAQALQKINPFKPKAIGVDIIFKERKADFPDEQLRLALAETQNLVHAVYLEDGSLKESHPFFELDSEQGGFINFNLDGKSRVVREFSGVLKEASVTRPSFAGKLAVEAGYLNESALKQHYDTEIPIRYSGGSASFLTLTIEEVIAREDLQVLTDAVVLLGYSGTPTGNPYDIEDRHFTPLNPNFTGRSVPDTFGVYIHATILQNLKTGKGFYKAPKALSLGIAVLFCFLAILAGMRIHKKSDVVFDLSIKILQLLIPVLLLYLALILMDRGIYIAVLPAVVLVILGLECIDFYAYLQGYIWKKYRWKSYLLD</sequence>
<dbReference type="InterPro" id="IPR007890">
    <property type="entry name" value="CHASE2"/>
</dbReference>
<dbReference type="Pfam" id="PF05226">
    <property type="entry name" value="CHASE2"/>
    <property type="match status" value="1"/>
</dbReference>
<keyword evidence="4" id="KW-1185">Reference proteome</keyword>
<protein>
    <submittedName>
        <fullName evidence="3">CHASE2 domain-containing protein</fullName>
    </submittedName>
</protein>
<evidence type="ECO:0000313" key="4">
    <source>
        <dbReference type="Proteomes" id="UP001197770"/>
    </source>
</evidence>
<gene>
    <name evidence="3" type="ORF">LLW17_18300</name>
</gene>
<keyword evidence="1" id="KW-0812">Transmembrane</keyword>
<feature type="transmembrane region" description="Helical" evidence="1">
    <location>
        <begin position="9"/>
        <end position="31"/>
    </location>
</feature>
<organism evidence="3 4">
    <name type="scientific">Leeuwenhoekiella parthenopeia</name>
    <dbReference type="NCBI Taxonomy" id="2890320"/>
    <lineage>
        <taxon>Bacteria</taxon>
        <taxon>Pseudomonadati</taxon>
        <taxon>Bacteroidota</taxon>
        <taxon>Flavobacteriia</taxon>
        <taxon>Flavobacteriales</taxon>
        <taxon>Flavobacteriaceae</taxon>
        <taxon>Leeuwenhoekiella</taxon>
    </lineage>
</organism>
<proteinExistence type="predicted"/>
<comment type="caution">
    <text evidence="3">The sequence shown here is derived from an EMBL/GenBank/DDBJ whole genome shotgun (WGS) entry which is preliminary data.</text>
</comment>
<reference evidence="3 4" key="1">
    <citation type="submission" date="2021-11" db="EMBL/GenBank/DDBJ databases">
        <title>Seasonal and diel survey of microbial diversity of the Tyrrhenian coast.</title>
        <authorList>
            <person name="Gattoni G."/>
            <person name="Corral P."/>
        </authorList>
    </citation>
    <scope>NUCLEOTIDE SEQUENCE [LARGE SCALE GENOMIC DNA]</scope>
    <source>
        <strain evidence="3 4">Mr9</strain>
    </source>
</reference>
<dbReference type="RefSeq" id="WP_228231738.1">
    <property type="nucleotide sequence ID" value="NZ_JAJGMW010000037.1"/>
</dbReference>
<keyword evidence="1" id="KW-0472">Membrane</keyword>
<feature type="transmembrane region" description="Helical" evidence="1">
    <location>
        <begin position="296"/>
        <end position="314"/>
    </location>
</feature>
<dbReference type="SMART" id="SM01080">
    <property type="entry name" value="CHASE2"/>
    <property type="match status" value="1"/>
</dbReference>
<accession>A0ABS8H010</accession>
<feature type="transmembrane region" description="Helical" evidence="1">
    <location>
        <begin position="326"/>
        <end position="345"/>
    </location>
</feature>
<feature type="domain" description="CHASE2" evidence="2">
    <location>
        <begin position="47"/>
        <end position="313"/>
    </location>
</feature>
<evidence type="ECO:0000256" key="1">
    <source>
        <dbReference type="SAM" id="Phobius"/>
    </source>
</evidence>
<evidence type="ECO:0000259" key="2">
    <source>
        <dbReference type="SMART" id="SM01080"/>
    </source>
</evidence>
<dbReference type="Proteomes" id="UP001197770">
    <property type="component" value="Unassembled WGS sequence"/>
</dbReference>
<dbReference type="EMBL" id="JAJGMW010000037">
    <property type="protein sequence ID" value="MCC4214681.1"/>
    <property type="molecule type" value="Genomic_DNA"/>
</dbReference>
<evidence type="ECO:0000313" key="3">
    <source>
        <dbReference type="EMBL" id="MCC4214681.1"/>
    </source>
</evidence>
<name>A0ABS8H010_9FLAO</name>